<evidence type="ECO:0000313" key="3">
    <source>
        <dbReference type="Proteomes" id="UP000318313"/>
    </source>
</evidence>
<dbReference type="RefSeq" id="WP_145307406.1">
    <property type="nucleotide sequence ID" value="NZ_CP037452.1"/>
</dbReference>
<dbReference type="Proteomes" id="UP000318313">
    <property type="component" value="Chromosome"/>
</dbReference>
<dbReference type="KEGG" id="gfm:Enr17x_15760"/>
<feature type="region of interest" description="Disordered" evidence="1">
    <location>
        <begin position="64"/>
        <end position="88"/>
    </location>
</feature>
<name>A0A518I8W5_9PLAN</name>
<proteinExistence type="predicted"/>
<accession>A0A518I8W5</accession>
<evidence type="ECO:0000313" key="2">
    <source>
        <dbReference type="EMBL" id="QDV49556.1"/>
    </source>
</evidence>
<reference evidence="2 3" key="1">
    <citation type="submission" date="2019-03" db="EMBL/GenBank/DDBJ databases">
        <title>Deep-cultivation of Planctomycetes and their phenomic and genomic characterization uncovers novel biology.</title>
        <authorList>
            <person name="Wiegand S."/>
            <person name="Jogler M."/>
            <person name="Boedeker C."/>
            <person name="Pinto D."/>
            <person name="Vollmers J."/>
            <person name="Rivas-Marin E."/>
            <person name="Kohn T."/>
            <person name="Peeters S.H."/>
            <person name="Heuer A."/>
            <person name="Rast P."/>
            <person name="Oberbeckmann S."/>
            <person name="Bunk B."/>
            <person name="Jeske O."/>
            <person name="Meyerdierks A."/>
            <person name="Storesund J.E."/>
            <person name="Kallscheuer N."/>
            <person name="Luecker S."/>
            <person name="Lage O.M."/>
            <person name="Pohl T."/>
            <person name="Merkel B.J."/>
            <person name="Hornburger P."/>
            <person name="Mueller R.-W."/>
            <person name="Bruemmer F."/>
            <person name="Labrenz M."/>
            <person name="Spormann A.M."/>
            <person name="Op den Camp H."/>
            <person name="Overmann J."/>
            <person name="Amann R."/>
            <person name="Jetten M.S.M."/>
            <person name="Mascher T."/>
            <person name="Medema M.H."/>
            <person name="Devos D.P."/>
            <person name="Kaster A.-K."/>
            <person name="Ovreas L."/>
            <person name="Rohde M."/>
            <person name="Galperin M.Y."/>
            <person name="Jogler C."/>
        </authorList>
    </citation>
    <scope>NUCLEOTIDE SEQUENCE [LARGE SCALE GENOMIC DNA]</scope>
    <source>
        <strain evidence="2 3">Enr17</strain>
    </source>
</reference>
<feature type="compositionally biased region" description="Basic residues" evidence="1">
    <location>
        <begin position="75"/>
        <end position="88"/>
    </location>
</feature>
<keyword evidence="3" id="KW-1185">Reference proteome</keyword>
<sequence length="88" mass="10338">MKSGYELTEQQKKAFSEAFARASEQLRKTAQAISEAFAEAARKINQAQQKQAKAASRRLAIAERQKFQRYQNTKERRRFPIPRSHRKR</sequence>
<evidence type="ECO:0000256" key="1">
    <source>
        <dbReference type="SAM" id="MobiDB-lite"/>
    </source>
</evidence>
<gene>
    <name evidence="2" type="ORF">Enr17x_15760</name>
</gene>
<dbReference type="EMBL" id="CP037452">
    <property type="protein sequence ID" value="QDV49556.1"/>
    <property type="molecule type" value="Genomic_DNA"/>
</dbReference>
<protein>
    <submittedName>
        <fullName evidence="2">Uncharacterized protein</fullName>
    </submittedName>
</protein>
<dbReference type="AlphaFoldDB" id="A0A518I8W5"/>
<organism evidence="2 3">
    <name type="scientific">Gimesia fumaroli</name>
    <dbReference type="NCBI Taxonomy" id="2527976"/>
    <lineage>
        <taxon>Bacteria</taxon>
        <taxon>Pseudomonadati</taxon>
        <taxon>Planctomycetota</taxon>
        <taxon>Planctomycetia</taxon>
        <taxon>Planctomycetales</taxon>
        <taxon>Planctomycetaceae</taxon>
        <taxon>Gimesia</taxon>
    </lineage>
</organism>